<dbReference type="GO" id="GO:0016747">
    <property type="term" value="F:acyltransferase activity, transferring groups other than amino-acyl groups"/>
    <property type="evidence" value="ECO:0007669"/>
    <property type="project" value="InterPro"/>
</dbReference>
<feature type="transmembrane region" description="Helical" evidence="1">
    <location>
        <begin position="258"/>
        <end position="276"/>
    </location>
</feature>
<evidence type="ECO:0000256" key="1">
    <source>
        <dbReference type="SAM" id="Phobius"/>
    </source>
</evidence>
<dbReference type="Pfam" id="PF01757">
    <property type="entry name" value="Acyl_transf_3"/>
    <property type="match status" value="1"/>
</dbReference>
<dbReference type="KEGG" id="pacs:FAZ98_03165"/>
<keyword evidence="1" id="KW-1133">Transmembrane helix</keyword>
<keyword evidence="3" id="KW-0012">Acyltransferase</keyword>
<keyword evidence="1" id="KW-0812">Transmembrane</keyword>
<dbReference type="InterPro" id="IPR002656">
    <property type="entry name" value="Acyl_transf_3_dom"/>
</dbReference>
<accession>A0A7Z2GG49</accession>
<feature type="transmembrane region" description="Helical" evidence="1">
    <location>
        <begin position="21"/>
        <end position="44"/>
    </location>
</feature>
<feature type="transmembrane region" description="Helical" evidence="1">
    <location>
        <begin position="227"/>
        <end position="252"/>
    </location>
</feature>
<dbReference type="PANTHER" id="PTHR23028:SF134">
    <property type="entry name" value="PUTATIVE (AFU_ORTHOLOGUE AFUA_4G08520)-RELATED"/>
    <property type="match status" value="1"/>
</dbReference>
<feature type="transmembrane region" description="Helical" evidence="1">
    <location>
        <begin position="324"/>
        <end position="346"/>
    </location>
</feature>
<keyword evidence="4" id="KW-1185">Reference proteome</keyword>
<organism evidence="3 4">
    <name type="scientific">Paraburkholderia acidisoli</name>
    <dbReference type="NCBI Taxonomy" id="2571748"/>
    <lineage>
        <taxon>Bacteria</taxon>
        <taxon>Pseudomonadati</taxon>
        <taxon>Pseudomonadota</taxon>
        <taxon>Betaproteobacteria</taxon>
        <taxon>Burkholderiales</taxon>
        <taxon>Burkholderiaceae</taxon>
        <taxon>Paraburkholderia</taxon>
    </lineage>
</organism>
<evidence type="ECO:0000259" key="2">
    <source>
        <dbReference type="Pfam" id="PF01757"/>
    </source>
</evidence>
<dbReference type="InterPro" id="IPR050879">
    <property type="entry name" value="Acyltransferase_3"/>
</dbReference>
<keyword evidence="3" id="KW-0808">Transferase</keyword>
<reference evidence="3 4" key="1">
    <citation type="submission" date="2019-12" db="EMBL/GenBank/DDBJ databases">
        <title>Paraburkholderia acidiphila 7Q-K02 sp. nov and Paraburkholderia acidisoli DHF22 sp. nov., two strains isolated from forest soil.</title>
        <authorList>
            <person name="Gao Z."/>
            <person name="Qiu L."/>
        </authorList>
    </citation>
    <scope>NUCLEOTIDE SEQUENCE [LARGE SCALE GENOMIC DNA]</scope>
    <source>
        <strain evidence="3 4">DHF22</strain>
    </source>
</reference>
<feature type="transmembrane region" description="Helical" evidence="1">
    <location>
        <begin position="56"/>
        <end position="74"/>
    </location>
</feature>
<feature type="transmembrane region" description="Helical" evidence="1">
    <location>
        <begin position="288"/>
        <end position="312"/>
    </location>
</feature>
<protein>
    <submittedName>
        <fullName evidence="3">Acyltransferase family protein</fullName>
    </submittedName>
</protein>
<dbReference type="PANTHER" id="PTHR23028">
    <property type="entry name" value="ACETYLTRANSFERASE"/>
    <property type="match status" value="1"/>
</dbReference>
<evidence type="ECO:0000313" key="3">
    <source>
        <dbReference type="EMBL" id="QGZ60814.1"/>
    </source>
</evidence>
<feature type="transmembrane region" description="Helical" evidence="1">
    <location>
        <begin position="188"/>
        <end position="215"/>
    </location>
</feature>
<feature type="transmembrane region" description="Helical" evidence="1">
    <location>
        <begin position="162"/>
        <end position="182"/>
    </location>
</feature>
<feature type="transmembrane region" description="Helical" evidence="1">
    <location>
        <begin position="130"/>
        <end position="150"/>
    </location>
</feature>
<feature type="transmembrane region" description="Helical" evidence="1">
    <location>
        <begin position="95"/>
        <end position="118"/>
    </location>
</feature>
<dbReference type="EMBL" id="CP046913">
    <property type="protein sequence ID" value="QGZ60814.1"/>
    <property type="molecule type" value="Genomic_DNA"/>
</dbReference>
<dbReference type="OrthoDB" id="9814807at2"/>
<proteinExistence type="predicted"/>
<gene>
    <name evidence="3" type="ORF">FAZ98_03165</name>
</gene>
<dbReference type="AlphaFoldDB" id="A0A7Z2GG49"/>
<sequence>MSEMNGPTTQRNGFLDGLRGWAAIMVLLAHLIRGVASTAAPALNKPFLLFPTDGDFAVYVFFVVSGFALSWQYFSTKSVKSLTSLAVKRYPRLTLPILASSLIGFLVWRSGLMFNHAAAAAVNSPWLDSAYGFTASFVDCLKFALFDVFFNYDPQHSYNGVLWTMSIELYGSMLVVGLLAVFGVSNRVIAYLGAALVCALINSPLLAFVFGIVIADTYHARSRLRSVLESVAPYLAVLTLIGCVAASIYTPYPRDARFLSMLAAFSVLSVSFCAPARRVFEWPISRSLGHISFPLYLTHMFVLLSFTSWFFLTLESHGLGKQAAANYVVMATVPLCLLGAIAFLPVESASIRLSRWFSRVCLARDVGVLNPSRAAASETKGRP</sequence>
<name>A0A7Z2GG49_9BURK</name>
<evidence type="ECO:0000313" key="4">
    <source>
        <dbReference type="Proteomes" id="UP000433577"/>
    </source>
</evidence>
<keyword evidence="1" id="KW-0472">Membrane</keyword>
<dbReference type="Proteomes" id="UP000433577">
    <property type="component" value="Chromosome 1"/>
</dbReference>
<feature type="domain" description="Acyltransferase 3" evidence="2">
    <location>
        <begin position="13"/>
        <end position="335"/>
    </location>
</feature>